<dbReference type="Pfam" id="PF13568">
    <property type="entry name" value="OMP_b-brl_2"/>
    <property type="match status" value="1"/>
</dbReference>
<name>A0A1M4TQ58_9BACT</name>
<accession>A0A1M4TQ58</accession>
<feature type="chain" id="PRO_5009907599" evidence="1">
    <location>
        <begin position="21"/>
        <end position="232"/>
    </location>
</feature>
<sequence length="232" mass="26210">MKKCLLISLFLIGASLLGFGQDKFKSEWNVGVGFGPTFSSMSIVPTSTNLNFRTKSIQQFQGGVSVRYISEKNVGLIAELNYSQMGWKTDFRDENLVANQHQHTLNYITIPFLTHIYFGDKVRFFFNAGPQIGIMFSDKEKTNAAFDEWLATPPDSASFSTDLYGLKAQRKIDYGITVGMGVELRTGVGNFALEGRYYMGFGDIYDNRKYDPYSRSANRVISAKLTYYIKAF</sequence>
<reference evidence="4" key="1">
    <citation type="submission" date="2016-11" db="EMBL/GenBank/DDBJ databases">
        <authorList>
            <person name="Varghese N."/>
            <person name="Submissions S."/>
        </authorList>
    </citation>
    <scope>NUCLEOTIDE SEQUENCE [LARGE SCALE GENOMIC DNA]</scope>
    <source>
        <strain evidence="4">DSM 27370</strain>
    </source>
</reference>
<dbReference type="Proteomes" id="UP000184480">
    <property type="component" value="Unassembled WGS sequence"/>
</dbReference>
<dbReference type="STRING" id="1346286.SAMN05444362_101390"/>
<organism evidence="3 4">
    <name type="scientific">Dysgonomonas macrotermitis</name>
    <dbReference type="NCBI Taxonomy" id="1346286"/>
    <lineage>
        <taxon>Bacteria</taxon>
        <taxon>Pseudomonadati</taxon>
        <taxon>Bacteroidota</taxon>
        <taxon>Bacteroidia</taxon>
        <taxon>Bacteroidales</taxon>
        <taxon>Dysgonomonadaceae</taxon>
        <taxon>Dysgonomonas</taxon>
    </lineage>
</organism>
<proteinExistence type="predicted"/>
<feature type="domain" description="Outer membrane protein beta-barrel" evidence="2">
    <location>
        <begin position="20"/>
        <end position="205"/>
    </location>
</feature>
<dbReference type="OrthoDB" id="977141at2"/>
<gene>
    <name evidence="3" type="ORF">SAMN05444362_101390</name>
</gene>
<dbReference type="AlphaFoldDB" id="A0A1M4TQ58"/>
<protein>
    <submittedName>
        <fullName evidence="3">Outer membrane protein beta-barrel domain-containing protein</fullName>
    </submittedName>
</protein>
<dbReference type="RefSeq" id="WP_062175474.1">
    <property type="nucleotide sequence ID" value="NZ_BBXL01000001.1"/>
</dbReference>
<keyword evidence="4" id="KW-1185">Reference proteome</keyword>
<dbReference type="EMBL" id="FQUC01000001">
    <property type="protein sequence ID" value="SHE46640.1"/>
    <property type="molecule type" value="Genomic_DNA"/>
</dbReference>
<evidence type="ECO:0000259" key="2">
    <source>
        <dbReference type="Pfam" id="PF13568"/>
    </source>
</evidence>
<evidence type="ECO:0000256" key="1">
    <source>
        <dbReference type="SAM" id="SignalP"/>
    </source>
</evidence>
<dbReference type="InterPro" id="IPR025665">
    <property type="entry name" value="Beta-barrel_OMP_2"/>
</dbReference>
<keyword evidence="1" id="KW-0732">Signal</keyword>
<evidence type="ECO:0000313" key="4">
    <source>
        <dbReference type="Proteomes" id="UP000184480"/>
    </source>
</evidence>
<evidence type="ECO:0000313" key="3">
    <source>
        <dbReference type="EMBL" id="SHE46640.1"/>
    </source>
</evidence>
<feature type="signal peptide" evidence="1">
    <location>
        <begin position="1"/>
        <end position="20"/>
    </location>
</feature>